<proteinExistence type="predicted"/>
<dbReference type="EMBL" id="OX596088">
    <property type="protein sequence ID" value="CAN0517414.1"/>
    <property type="molecule type" value="Genomic_DNA"/>
</dbReference>
<organism evidence="1 2">
    <name type="scientific">Rangifer tarandus platyrhynchus</name>
    <name type="common">Svalbard reindeer</name>
    <dbReference type="NCBI Taxonomy" id="3082113"/>
    <lineage>
        <taxon>Eukaryota</taxon>
        <taxon>Metazoa</taxon>
        <taxon>Chordata</taxon>
        <taxon>Craniata</taxon>
        <taxon>Vertebrata</taxon>
        <taxon>Euteleostomi</taxon>
        <taxon>Mammalia</taxon>
        <taxon>Eutheria</taxon>
        <taxon>Laurasiatheria</taxon>
        <taxon>Artiodactyla</taxon>
        <taxon>Ruminantia</taxon>
        <taxon>Pecora</taxon>
        <taxon>Cervidae</taxon>
        <taxon>Odocoileinae</taxon>
        <taxon>Rangifer</taxon>
    </lineage>
</organism>
<accession>A0AC59ZVI4</accession>
<protein>
    <submittedName>
        <fullName evidence="1">Uncharacterized protein</fullName>
    </submittedName>
</protein>
<evidence type="ECO:0000313" key="1">
    <source>
        <dbReference type="EMBL" id="CAN0517414.1"/>
    </source>
</evidence>
<sequence>MRPVTGIRSWSVAPVRGVCGWVRGSGCDCARGSASRGHSSISTAASAPRGSSAPQQLNSASSLDQTGLGRHPAADSRGKKPCSRQSHSHACLGGCQRAAGCRGAASWETGLSPSPASDSSP</sequence>
<evidence type="ECO:0000313" key="2">
    <source>
        <dbReference type="Proteomes" id="UP001162501"/>
    </source>
</evidence>
<reference evidence="1" key="1">
    <citation type="submission" date="2023-05" db="EMBL/GenBank/DDBJ databases">
        <authorList>
            <consortium name="ELIXIR-Norway"/>
        </authorList>
    </citation>
    <scope>NUCLEOTIDE SEQUENCE</scope>
</reference>
<name>A0AC59ZVI4_RANTA</name>
<dbReference type="Proteomes" id="UP001162501">
    <property type="component" value="Chromosome 4"/>
</dbReference>
<reference evidence="1" key="2">
    <citation type="submission" date="2025-03" db="EMBL/GenBank/DDBJ databases">
        <authorList>
            <consortium name="ELIXIR-Norway"/>
            <consortium name="Elixir Norway"/>
        </authorList>
    </citation>
    <scope>NUCLEOTIDE SEQUENCE</scope>
</reference>
<gene>
    <name evidence="1" type="ORF">MRATA1EN22A_LOCUS23627</name>
</gene>